<keyword evidence="10" id="KW-1185">Reference proteome</keyword>
<dbReference type="PROSITE" id="PS00104">
    <property type="entry name" value="EPSP_SYNTHASE_1"/>
    <property type="match status" value="1"/>
</dbReference>
<dbReference type="GO" id="GO:0009073">
    <property type="term" value="P:aromatic amino acid family biosynthetic process"/>
    <property type="evidence" value="ECO:0007669"/>
    <property type="project" value="UniProtKB-KW"/>
</dbReference>
<dbReference type="AlphaFoldDB" id="A0A2X0VR81"/>
<evidence type="ECO:0000313" key="9">
    <source>
        <dbReference type="EMBL" id="SPT70270.1"/>
    </source>
</evidence>
<evidence type="ECO:0000256" key="4">
    <source>
        <dbReference type="ARBA" id="ARBA00022679"/>
    </source>
</evidence>
<dbReference type="InterPro" id="IPR023193">
    <property type="entry name" value="EPSP_synthase_CS"/>
</dbReference>
<dbReference type="InterPro" id="IPR001986">
    <property type="entry name" value="Enolpyruvate_Tfrase_dom"/>
</dbReference>
<feature type="binding site" evidence="7">
    <location>
        <position position="28"/>
    </location>
    <ligand>
        <name>3-phosphoshikimate</name>
        <dbReference type="ChEBI" id="CHEBI:145989"/>
    </ligand>
</feature>
<feature type="binding site" evidence="7">
    <location>
        <position position="341"/>
    </location>
    <ligand>
        <name>phosphoenolpyruvate</name>
        <dbReference type="ChEBI" id="CHEBI:58702"/>
    </ligand>
</feature>
<evidence type="ECO:0000259" key="8">
    <source>
        <dbReference type="Pfam" id="PF00275"/>
    </source>
</evidence>
<feature type="binding site" evidence="7">
    <location>
        <position position="123"/>
    </location>
    <ligand>
        <name>phosphoenolpyruvate</name>
        <dbReference type="ChEBI" id="CHEBI:58702"/>
    </ligand>
</feature>
<dbReference type="NCBIfam" id="TIGR01356">
    <property type="entry name" value="aroA"/>
    <property type="match status" value="1"/>
</dbReference>
<feature type="binding site" evidence="7">
    <location>
        <position position="171"/>
    </location>
    <ligand>
        <name>phosphoenolpyruvate</name>
        <dbReference type="ChEBI" id="CHEBI:58702"/>
    </ligand>
</feature>
<keyword evidence="5 7" id="KW-0057">Aromatic amino acid biosynthesis</keyword>
<dbReference type="GO" id="GO:0005737">
    <property type="term" value="C:cytoplasm"/>
    <property type="evidence" value="ECO:0007669"/>
    <property type="project" value="UniProtKB-SubCell"/>
</dbReference>
<feature type="binding site" evidence="7">
    <location>
        <position position="171"/>
    </location>
    <ligand>
        <name>3-phosphoshikimate</name>
        <dbReference type="ChEBI" id="CHEBI:145989"/>
    </ligand>
</feature>
<dbReference type="PANTHER" id="PTHR21090:SF5">
    <property type="entry name" value="PENTAFUNCTIONAL AROM POLYPEPTIDE"/>
    <property type="match status" value="1"/>
</dbReference>
<protein>
    <recommendedName>
        <fullName evidence="7">3-phosphoshikimate 1-carboxyvinyltransferase</fullName>
        <ecNumber evidence="7">2.5.1.19</ecNumber>
    </recommendedName>
    <alternativeName>
        <fullName evidence="7">5-enolpyruvylshikimate-3-phosphate synthase</fullName>
        <shortName evidence="7">EPSP synthase</shortName>
        <shortName evidence="7">EPSPS</shortName>
    </alternativeName>
</protein>
<dbReference type="HAMAP" id="MF_00210">
    <property type="entry name" value="EPSP_synth"/>
    <property type="match status" value="1"/>
</dbReference>
<dbReference type="Proteomes" id="UP000250086">
    <property type="component" value="Unassembled WGS sequence"/>
</dbReference>
<dbReference type="GO" id="GO:0003866">
    <property type="term" value="F:3-phosphoshikimate 1-carboxyvinyltransferase activity"/>
    <property type="evidence" value="ECO:0007669"/>
    <property type="project" value="UniProtKB-UniRule"/>
</dbReference>
<proteinExistence type="inferred from homology"/>
<dbReference type="PIRSF" id="PIRSF000505">
    <property type="entry name" value="EPSPS"/>
    <property type="match status" value="1"/>
</dbReference>
<evidence type="ECO:0000313" key="10">
    <source>
        <dbReference type="Proteomes" id="UP000250086"/>
    </source>
</evidence>
<feature type="binding site" evidence="7">
    <location>
        <position position="95"/>
    </location>
    <ligand>
        <name>phosphoenolpyruvate</name>
        <dbReference type="ChEBI" id="CHEBI:58702"/>
    </ligand>
</feature>
<evidence type="ECO:0000256" key="2">
    <source>
        <dbReference type="ARBA" id="ARBA00009948"/>
    </source>
</evidence>
<evidence type="ECO:0000256" key="1">
    <source>
        <dbReference type="ARBA" id="ARBA00004811"/>
    </source>
</evidence>
<feature type="binding site" evidence="7">
    <location>
        <position position="24"/>
    </location>
    <ligand>
        <name>3-phosphoshikimate</name>
        <dbReference type="ChEBI" id="CHEBI:145989"/>
    </ligand>
</feature>
<comment type="catalytic activity">
    <reaction evidence="6">
        <text>3-phosphoshikimate + phosphoenolpyruvate = 5-O-(1-carboxyvinyl)-3-phosphoshikimate + phosphate</text>
        <dbReference type="Rhea" id="RHEA:21256"/>
        <dbReference type="ChEBI" id="CHEBI:43474"/>
        <dbReference type="ChEBI" id="CHEBI:57701"/>
        <dbReference type="ChEBI" id="CHEBI:58702"/>
        <dbReference type="ChEBI" id="CHEBI:145989"/>
        <dbReference type="EC" id="2.5.1.19"/>
    </reaction>
    <physiologicalReaction direction="left-to-right" evidence="6">
        <dbReference type="Rhea" id="RHEA:21257"/>
    </physiologicalReaction>
</comment>
<feature type="binding site" evidence="7">
    <location>
        <position position="170"/>
    </location>
    <ligand>
        <name>3-phosphoshikimate</name>
        <dbReference type="ChEBI" id="CHEBI:145989"/>
    </ligand>
</feature>
<feature type="active site" description="Proton acceptor" evidence="7">
    <location>
        <position position="310"/>
    </location>
</feature>
<feature type="binding site" evidence="7">
    <location>
        <position position="196"/>
    </location>
    <ligand>
        <name>3-phosphoshikimate</name>
        <dbReference type="ChEBI" id="CHEBI:145989"/>
    </ligand>
</feature>
<dbReference type="EMBL" id="UAPV01000001">
    <property type="protein sequence ID" value="SPT70270.1"/>
    <property type="molecule type" value="Genomic_DNA"/>
</dbReference>
<evidence type="ECO:0000256" key="6">
    <source>
        <dbReference type="ARBA" id="ARBA00044633"/>
    </source>
</evidence>
<dbReference type="RefSeq" id="WP_113744365.1">
    <property type="nucleotide sequence ID" value="NZ_UAPV01000001.1"/>
</dbReference>
<feature type="binding site" evidence="7">
    <location>
        <position position="23"/>
    </location>
    <ligand>
        <name>3-phosphoshikimate</name>
        <dbReference type="ChEBI" id="CHEBI:145989"/>
    </ligand>
</feature>
<feature type="binding site" evidence="7">
    <location>
        <position position="23"/>
    </location>
    <ligand>
        <name>phosphoenolpyruvate</name>
        <dbReference type="ChEBI" id="CHEBI:58702"/>
    </ligand>
</feature>
<feature type="binding site" evidence="7">
    <location>
        <position position="310"/>
    </location>
    <ligand>
        <name>3-phosphoshikimate</name>
        <dbReference type="ChEBI" id="CHEBI:145989"/>
    </ligand>
</feature>
<dbReference type="SUPFAM" id="SSF55205">
    <property type="entry name" value="EPT/RTPC-like"/>
    <property type="match status" value="1"/>
</dbReference>
<reference evidence="9 10" key="1">
    <citation type="submission" date="2018-06" db="EMBL/GenBank/DDBJ databases">
        <authorList>
            <consortium name="Pathogen Informatics"/>
            <person name="Doyle S."/>
        </authorList>
    </citation>
    <scope>NUCLEOTIDE SEQUENCE [LARGE SCALE GENOMIC DNA]</scope>
    <source>
        <strain evidence="9 10">NCTC13093</strain>
    </source>
</reference>
<comment type="pathway">
    <text evidence="1 7">Metabolic intermediate biosynthesis; chorismate biosynthesis; chorismate from D-erythrose 4-phosphate and phosphoenolpyruvate: step 6/7.</text>
</comment>
<accession>A0A2X0VR81</accession>
<dbReference type="GO" id="GO:0008652">
    <property type="term" value="P:amino acid biosynthetic process"/>
    <property type="evidence" value="ECO:0007669"/>
    <property type="project" value="UniProtKB-KW"/>
</dbReference>
<comment type="subcellular location">
    <subcellularLocation>
        <location evidence="7">Cytoplasm</location>
    </subcellularLocation>
</comment>
<comment type="subunit">
    <text evidence="7">Monomer.</text>
</comment>
<dbReference type="InterPro" id="IPR013792">
    <property type="entry name" value="RNA3'P_cycl/enolpyr_Trfase_a/b"/>
</dbReference>
<evidence type="ECO:0000256" key="5">
    <source>
        <dbReference type="ARBA" id="ARBA00023141"/>
    </source>
</evidence>
<dbReference type="PROSITE" id="PS00885">
    <property type="entry name" value="EPSP_SYNTHASE_2"/>
    <property type="match status" value="1"/>
</dbReference>
<keyword evidence="3 7" id="KW-0028">Amino-acid biosynthesis</keyword>
<feature type="binding site" evidence="7">
    <location>
        <position position="337"/>
    </location>
    <ligand>
        <name>3-phosphoshikimate</name>
        <dbReference type="ChEBI" id="CHEBI:145989"/>
    </ligand>
</feature>
<dbReference type="Gene3D" id="3.65.10.10">
    <property type="entry name" value="Enolpyruvate transferase domain"/>
    <property type="match status" value="2"/>
</dbReference>
<dbReference type="InterPro" id="IPR006264">
    <property type="entry name" value="EPSP_synthase"/>
</dbReference>
<dbReference type="UniPathway" id="UPA00053">
    <property type="reaction ID" value="UER00089"/>
</dbReference>
<dbReference type="GO" id="GO:0009423">
    <property type="term" value="P:chorismate biosynthetic process"/>
    <property type="evidence" value="ECO:0007669"/>
    <property type="project" value="UniProtKB-UniRule"/>
</dbReference>
<feature type="binding site" evidence="7">
    <location>
        <position position="169"/>
    </location>
    <ligand>
        <name>3-phosphoshikimate</name>
        <dbReference type="ChEBI" id="CHEBI:145989"/>
    </ligand>
</feature>
<feature type="binding site" evidence="7">
    <location>
        <position position="408"/>
    </location>
    <ligand>
        <name>phosphoenolpyruvate</name>
        <dbReference type="ChEBI" id="CHEBI:58702"/>
    </ligand>
</feature>
<dbReference type="EC" id="2.5.1.19" evidence="7"/>
<comment type="similarity">
    <text evidence="2 7">Belongs to the EPSP synthase family.</text>
</comment>
<gene>
    <name evidence="7 9" type="primary">aroA</name>
    <name evidence="9" type="ORF">NCTC13093_01679</name>
</gene>
<comment type="caution">
    <text evidence="7">Lacks conserved residue(s) required for the propagation of feature annotation.</text>
</comment>
<keyword evidence="4 7" id="KW-0808">Transferase</keyword>
<organism evidence="9 10">
    <name type="scientific">Anaerobiospirillum thomasii</name>
    <dbReference type="NCBI Taxonomy" id="179995"/>
    <lineage>
        <taxon>Bacteria</taxon>
        <taxon>Pseudomonadati</taxon>
        <taxon>Pseudomonadota</taxon>
        <taxon>Gammaproteobacteria</taxon>
        <taxon>Aeromonadales</taxon>
        <taxon>Succinivibrionaceae</taxon>
        <taxon>Anaerobiospirillum</taxon>
    </lineage>
</organism>
<keyword evidence="7" id="KW-0963">Cytoplasm</keyword>
<feature type="binding site" evidence="7">
    <location>
        <position position="384"/>
    </location>
    <ligand>
        <name>phosphoenolpyruvate</name>
        <dbReference type="ChEBI" id="CHEBI:58702"/>
    </ligand>
</feature>
<dbReference type="PANTHER" id="PTHR21090">
    <property type="entry name" value="AROM/DEHYDROQUINATE SYNTHASE"/>
    <property type="match status" value="1"/>
</dbReference>
<sequence length="422" mass="45490">MTEQLKINKIDKVCGTVTMPGSKSLSNRALLLSALCSGTTVLKNVLRSDDTDRMLDALKALGVKYEDKGQCISVQGLGHAFDCSGEITLDLGNAGTAMRPLCAALSLSKGSFVLTGQVRMMERPIGPLTEALKSLGLDIEYLNNDGYPPLKIKGSEVHSHSVAISGATSSQFISALLMVAPLCQGLEIKVVGDLISKPYVDLTIALLHSFGIKVERQGYNHFTLGSAYYKSPGSYLVEGDTTSATYFMAAAAINGEVEIKGLGKNSCQGDIKFLDVLSQMGAKVTLSDESVKVVKGTLSGIDIDMNDMPDAAMTLVPMALFTNGPVRITNIASWRVKETDRISAMVTEMSKLGVKVTSGRDYIYIDGSVKNSLPVVFDTYDDHRMAMSMSLVAFDRDIIINDPKCTAKTFPNYFELLESIRA</sequence>
<feature type="domain" description="Enolpyruvate transferase" evidence="8">
    <location>
        <begin position="8"/>
        <end position="416"/>
    </location>
</feature>
<dbReference type="CDD" id="cd01556">
    <property type="entry name" value="EPSP_synthase"/>
    <property type="match status" value="1"/>
</dbReference>
<dbReference type="Pfam" id="PF00275">
    <property type="entry name" value="EPSP_synthase"/>
    <property type="match status" value="1"/>
</dbReference>
<comment type="function">
    <text evidence="7">Catalyzes the transfer of the enolpyruvyl moiety of phosphoenolpyruvate (PEP) to the 5-hydroxyl of shikimate-3-phosphate (S3P) to produce enolpyruvyl shikimate-3-phosphate and inorganic phosphate.</text>
</comment>
<evidence type="ECO:0000256" key="7">
    <source>
        <dbReference type="HAMAP-Rule" id="MF_00210"/>
    </source>
</evidence>
<dbReference type="InterPro" id="IPR036968">
    <property type="entry name" value="Enolpyruvate_Tfrase_sf"/>
</dbReference>
<evidence type="ECO:0000256" key="3">
    <source>
        <dbReference type="ARBA" id="ARBA00022605"/>
    </source>
</evidence>
<name>A0A2X0VR81_9GAMM</name>